<dbReference type="InterPro" id="IPR001650">
    <property type="entry name" value="Helicase_C-like"/>
</dbReference>
<comment type="similarity">
    <text evidence="1">Belongs to the helicase family. RecQ subfamily.</text>
</comment>
<dbReference type="GO" id="GO:0005694">
    <property type="term" value="C:chromosome"/>
    <property type="evidence" value="ECO:0007669"/>
    <property type="project" value="TreeGrafter"/>
</dbReference>
<reference evidence="14" key="2">
    <citation type="submission" date="2011-02" db="EMBL/GenBank/DDBJ databases">
        <authorList>
            <person name="MacLean D."/>
        </authorList>
    </citation>
    <scope>NUCLEOTIDE SEQUENCE</scope>
</reference>
<evidence type="ECO:0000256" key="11">
    <source>
        <dbReference type="SAM" id="MobiDB-lite"/>
    </source>
</evidence>
<dbReference type="InterPro" id="IPR002464">
    <property type="entry name" value="DNA/RNA_helicase_DEAH_CS"/>
</dbReference>
<feature type="domain" description="Helicase ATP-binding" evidence="12">
    <location>
        <begin position="374"/>
        <end position="550"/>
    </location>
</feature>
<feature type="region of interest" description="Disordered" evidence="11">
    <location>
        <begin position="195"/>
        <end position="219"/>
    </location>
</feature>
<accession>F0WRP6</accession>
<evidence type="ECO:0000256" key="3">
    <source>
        <dbReference type="ARBA" id="ARBA00022801"/>
    </source>
</evidence>
<dbReference type="GO" id="GO:0000724">
    <property type="term" value="P:double-strand break repair via homologous recombination"/>
    <property type="evidence" value="ECO:0007669"/>
    <property type="project" value="TreeGrafter"/>
</dbReference>
<dbReference type="PROSITE" id="PS00690">
    <property type="entry name" value="DEAH_ATP_HELICASE"/>
    <property type="match status" value="1"/>
</dbReference>
<dbReference type="GO" id="GO:0005737">
    <property type="term" value="C:cytoplasm"/>
    <property type="evidence" value="ECO:0007669"/>
    <property type="project" value="TreeGrafter"/>
</dbReference>
<dbReference type="InterPro" id="IPR004589">
    <property type="entry name" value="DNA_helicase_ATP-dep_RecQ"/>
</dbReference>
<keyword evidence="4" id="KW-0347">Helicase</keyword>
<keyword evidence="8" id="KW-0539">Nucleus</keyword>
<evidence type="ECO:0000256" key="6">
    <source>
        <dbReference type="ARBA" id="ARBA00023125"/>
    </source>
</evidence>
<dbReference type="GO" id="GO:0009378">
    <property type="term" value="F:four-way junction helicase activity"/>
    <property type="evidence" value="ECO:0007669"/>
    <property type="project" value="TreeGrafter"/>
</dbReference>
<evidence type="ECO:0000259" key="13">
    <source>
        <dbReference type="PROSITE" id="PS51194"/>
    </source>
</evidence>
<dbReference type="SUPFAM" id="SSF52540">
    <property type="entry name" value="P-loop containing nucleoside triphosphate hydrolases"/>
    <property type="match status" value="1"/>
</dbReference>
<comment type="catalytic activity">
    <reaction evidence="9">
        <text>Couples ATP hydrolysis with the unwinding of duplex DNA by translocating in the 3'-5' direction.</text>
        <dbReference type="EC" id="5.6.2.4"/>
    </reaction>
</comment>
<dbReference type="PANTHER" id="PTHR13710">
    <property type="entry name" value="DNA HELICASE RECQ FAMILY MEMBER"/>
    <property type="match status" value="1"/>
</dbReference>
<dbReference type="GO" id="GO:0016787">
    <property type="term" value="F:hydrolase activity"/>
    <property type="evidence" value="ECO:0007669"/>
    <property type="project" value="UniProtKB-KW"/>
</dbReference>
<organism evidence="14">
    <name type="scientific">Albugo laibachii Nc14</name>
    <dbReference type="NCBI Taxonomy" id="890382"/>
    <lineage>
        <taxon>Eukaryota</taxon>
        <taxon>Sar</taxon>
        <taxon>Stramenopiles</taxon>
        <taxon>Oomycota</taxon>
        <taxon>Peronosporomycetes</taxon>
        <taxon>Albuginales</taxon>
        <taxon>Albuginaceae</taxon>
        <taxon>Albugo</taxon>
    </lineage>
</organism>
<dbReference type="CDD" id="cd17920">
    <property type="entry name" value="DEXHc_RecQ"/>
    <property type="match status" value="1"/>
</dbReference>
<dbReference type="Gene3D" id="3.40.50.300">
    <property type="entry name" value="P-loop containing nucleotide triphosphate hydrolases"/>
    <property type="match status" value="2"/>
</dbReference>
<dbReference type="GO" id="GO:0043138">
    <property type="term" value="F:3'-5' DNA helicase activity"/>
    <property type="evidence" value="ECO:0007669"/>
    <property type="project" value="UniProtKB-EC"/>
</dbReference>
<reference evidence="14" key="1">
    <citation type="journal article" date="2011" name="PLoS Biol.">
        <title>Gene gain and loss during evolution of obligate parasitism in the white rust pathogen of Arabidopsis thaliana.</title>
        <authorList>
            <person name="Kemen E."/>
            <person name="Gardiner A."/>
            <person name="Schultz-Larsen T."/>
            <person name="Kemen A.C."/>
            <person name="Balmuth A.L."/>
            <person name="Robert-Seilaniantz A."/>
            <person name="Bailey K."/>
            <person name="Holub E."/>
            <person name="Studholme D.J."/>
            <person name="Maclean D."/>
            <person name="Jones J.D."/>
        </authorList>
    </citation>
    <scope>NUCLEOTIDE SEQUENCE</scope>
</reference>
<dbReference type="GO" id="GO:0003677">
    <property type="term" value="F:DNA binding"/>
    <property type="evidence" value="ECO:0007669"/>
    <property type="project" value="UniProtKB-KW"/>
</dbReference>
<evidence type="ECO:0000256" key="2">
    <source>
        <dbReference type="ARBA" id="ARBA00022741"/>
    </source>
</evidence>
<evidence type="ECO:0000313" key="14">
    <source>
        <dbReference type="EMBL" id="CCA24010.1"/>
    </source>
</evidence>
<dbReference type="SMART" id="SM00487">
    <property type="entry name" value="DEXDc"/>
    <property type="match status" value="1"/>
</dbReference>
<evidence type="ECO:0000256" key="8">
    <source>
        <dbReference type="ARBA" id="ARBA00023242"/>
    </source>
</evidence>
<proteinExistence type="inferred from homology"/>
<dbReference type="FunFam" id="3.40.50.300:FF:000296">
    <property type="entry name" value="ATP-dependent DNA helicase RecQ"/>
    <property type="match status" value="1"/>
</dbReference>
<feature type="compositionally biased region" description="Basic and acidic residues" evidence="11">
    <location>
        <begin position="240"/>
        <end position="250"/>
    </location>
</feature>
<keyword evidence="7" id="KW-0413">Isomerase</keyword>
<evidence type="ECO:0000256" key="1">
    <source>
        <dbReference type="ARBA" id="ARBA00005446"/>
    </source>
</evidence>
<dbReference type="AlphaFoldDB" id="F0WRP6"/>
<dbReference type="InterPro" id="IPR011545">
    <property type="entry name" value="DEAD/DEAH_box_helicase_dom"/>
</dbReference>
<dbReference type="SMART" id="SM00490">
    <property type="entry name" value="HELICc"/>
    <property type="match status" value="1"/>
</dbReference>
<evidence type="ECO:0000256" key="5">
    <source>
        <dbReference type="ARBA" id="ARBA00022840"/>
    </source>
</evidence>
<dbReference type="PANTHER" id="PTHR13710:SF153">
    <property type="entry name" value="RECQ-LIKE DNA HELICASE BLM"/>
    <property type="match status" value="1"/>
</dbReference>
<dbReference type="EMBL" id="FR824262">
    <property type="protein sequence ID" value="CCA24010.1"/>
    <property type="molecule type" value="Genomic_DNA"/>
</dbReference>
<sequence>MIATVLVIRKTEMQIAFLTKSLSPYLYYRYYRTLSAGSANTLKSMQKSAAIAPKNNLSEQIEWLQTKKRSNALQHCLNSDAIQRYVTRQKPPQSTTAPISASELKKFISIGASKIKLFKQFSDPTTASALLPTPQSLYDHQIPTECIDLTTEESKVFPIQRNEQSPTRLETDDTLFDQVDVDALVANYRQKQAGDSLNHQKWSLSKAQNPQPTKKNEMPMRQHETLTIENETLPRQSEMATRKSEMRMRTSDVSTNEDLLSQIKRVRERLRGAREACDDASLYGNVPSKLQEDRIKLENELEMLGQKFRQRSATTIDPIHRHPIHRDPMQSDQTEQTSPIAMSPNVRAKMLQAKGVLRDIFGHTTFRPNQERVIHNAFEKRDIFVLMPTGGGKSLCYQLPACVDDGLTVVISPLVSLIQDQVQQLQALDVGVAYLNGEQDYETVQRPIVSELFSSQNRIKLLYVTPEKIASSGMLTKLFESLENRSKLARFVIDEAHCISQWGHDFRKDYMNLGQLRRQFPSVRIMALTATANSQTEADIVKNLQLENPFITRSSFNRPNLTYDVRKKGSSFLSEIADFVRNHSQDSGIIYCLSKKDCEQTVEKLIKLLGYEGTKRASRIAFYHAGLEPEDRSFRHHEWSKGNVKLIVATIAFGMGINKPDVRYVIHYTIPQSVTHYYQVRRSPSLPESDKCVGIWTSGS</sequence>
<keyword evidence="5" id="KW-0067">ATP-binding</keyword>
<dbReference type="EC" id="5.6.2.4" evidence="10"/>
<evidence type="ECO:0000256" key="10">
    <source>
        <dbReference type="ARBA" id="ARBA00034808"/>
    </source>
</evidence>
<evidence type="ECO:0000256" key="7">
    <source>
        <dbReference type="ARBA" id="ARBA00023235"/>
    </source>
</evidence>
<dbReference type="PROSITE" id="PS51194">
    <property type="entry name" value="HELICASE_CTER"/>
    <property type="match status" value="1"/>
</dbReference>
<dbReference type="Pfam" id="PF00271">
    <property type="entry name" value="Helicase_C"/>
    <property type="match status" value="1"/>
</dbReference>
<feature type="compositionally biased region" description="Polar residues" evidence="11">
    <location>
        <begin position="195"/>
        <end position="213"/>
    </location>
</feature>
<dbReference type="Pfam" id="PF00270">
    <property type="entry name" value="DEAD"/>
    <property type="match status" value="1"/>
</dbReference>
<dbReference type="GO" id="GO:0005634">
    <property type="term" value="C:nucleus"/>
    <property type="evidence" value="ECO:0007669"/>
    <property type="project" value="TreeGrafter"/>
</dbReference>
<feature type="region of interest" description="Disordered" evidence="11">
    <location>
        <begin position="236"/>
        <end position="256"/>
    </location>
</feature>
<evidence type="ECO:0000256" key="9">
    <source>
        <dbReference type="ARBA" id="ARBA00034617"/>
    </source>
</evidence>
<keyword evidence="2" id="KW-0547">Nucleotide-binding</keyword>
<feature type="domain" description="Helicase C-terminal" evidence="13">
    <location>
        <begin position="572"/>
        <end position="700"/>
    </location>
</feature>
<dbReference type="NCBIfam" id="TIGR00614">
    <property type="entry name" value="recQ_fam"/>
    <property type="match status" value="1"/>
</dbReference>
<gene>
    <name evidence="14" type="primary">AlNc14C217G9041</name>
    <name evidence="14" type="ORF">ALNC14_101540</name>
</gene>
<evidence type="ECO:0000256" key="4">
    <source>
        <dbReference type="ARBA" id="ARBA00022806"/>
    </source>
</evidence>
<evidence type="ECO:0000259" key="12">
    <source>
        <dbReference type="PROSITE" id="PS51192"/>
    </source>
</evidence>
<keyword evidence="3" id="KW-0378">Hydrolase</keyword>
<dbReference type="HOGENOM" id="CLU_394026_0_0_1"/>
<dbReference type="PROSITE" id="PS51192">
    <property type="entry name" value="HELICASE_ATP_BIND_1"/>
    <property type="match status" value="1"/>
</dbReference>
<keyword evidence="6" id="KW-0238">DNA-binding</keyword>
<protein>
    <recommendedName>
        <fullName evidence="10">DNA 3'-5' helicase</fullName>
        <ecNumber evidence="10">5.6.2.4</ecNumber>
    </recommendedName>
</protein>
<dbReference type="GO" id="GO:0005524">
    <property type="term" value="F:ATP binding"/>
    <property type="evidence" value="ECO:0007669"/>
    <property type="project" value="UniProtKB-KW"/>
</dbReference>
<dbReference type="InterPro" id="IPR014001">
    <property type="entry name" value="Helicase_ATP-bd"/>
</dbReference>
<dbReference type="InterPro" id="IPR027417">
    <property type="entry name" value="P-loop_NTPase"/>
</dbReference>
<name>F0WRP6_9STRA</name>